<evidence type="ECO:0000313" key="2">
    <source>
        <dbReference type="Proteomes" id="UP000248012"/>
    </source>
</evidence>
<organism evidence="1 2">
    <name type="scientific">Litorivita pollutaquae</name>
    <dbReference type="NCBI Taxonomy" id="2200892"/>
    <lineage>
        <taxon>Bacteria</taxon>
        <taxon>Pseudomonadati</taxon>
        <taxon>Pseudomonadota</taxon>
        <taxon>Alphaproteobacteria</taxon>
        <taxon>Rhodobacterales</taxon>
        <taxon>Paracoccaceae</taxon>
        <taxon>Litorivita</taxon>
    </lineage>
</organism>
<reference evidence="1 2" key="1">
    <citation type="submission" date="2018-05" db="EMBL/GenBank/DDBJ databases">
        <title>Oceanovita maritima gen. nov., sp. nov., a marine bacterium in the family Rhodobacteraceae isolated from surface seawater of Lundu port Xiamen, China.</title>
        <authorList>
            <person name="Hetharua B.H."/>
            <person name="Min D."/>
            <person name="Liao H."/>
            <person name="Tian Y."/>
        </authorList>
    </citation>
    <scope>NUCLEOTIDE SEQUENCE [LARGE SCALE GENOMIC DNA]</scope>
    <source>
        <strain evidence="1 2">FSX-11</strain>
    </source>
</reference>
<dbReference type="Proteomes" id="UP000248012">
    <property type="component" value="Unassembled WGS sequence"/>
</dbReference>
<evidence type="ECO:0000313" key="1">
    <source>
        <dbReference type="EMBL" id="PYC49123.1"/>
    </source>
</evidence>
<dbReference type="AlphaFoldDB" id="A0A2V4NFD3"/>
<protein>
    <submittedName>
        <fullName evidence="1">Uncharacterized protein</fullName>
    </submittedName>
</protein>
<keyword evidence="2" id="KW-1185">Reference proteome</keyword>
<proteinExistence type="predicted"/>
<accession>A0A2V4NFD3</accession>
<dbReference type="EMBL" id="QFVT01000002">
    <property type="protein sequence ID" value="PYC49123.1"/>
    <property type="molecule type" value="Genomic_DNA"/>
</dbReference>
<sequence length="83" mass="9181">MGDARNQAVSLGVNARSNSRLAQTHHLTGRKAPHWVGNRGLLKAKRRLAWLALAVPQAVLQARHGPWAMGHGLWALDWGFALW</sequence>
<name>A0A2V4NFD3_9RHOB</name>
<gene>
    <name evidence="1" type="ORF">DI396_03485</name>
</gene>
<comment type="caution">
    <text evidence="1">The sequence shown here is derived from an EMBL/GenBank/DDBJ whole genome shotgun (WGS) entry which is preliminary data.</text>
</comment>